<sequence length="663" mass="74538">MEASKIPLRLIHAARDISRLPPELHEAILSQLGFADIVRLSLAPTASHVLNDNICLNDEWKWLFSDNLDNIKASWAALDAICDLWCQRSWLAMWRARNSIQKGSNGIFSAMSPELEERYYSALWVPLDENTTSKTINSDLRMVVIAVFGVFLGAEKGQSDWRNGDYFGLQHWRNDRTLGAIGFQPNGDTQETWEQHMENAPTEEVLTLCAESLASRAWSFEEILIVLPVLRQALGMINSAQSAELEAMADLYQRYSEILKEPGAPNTPRHNTNHIITQLRLGAAQGRRRPAFVSRRTRAEPDLDVVPATATVGNYRFRHLHLPLIPYNWCIHLFNSINERYPVQKATKYSPYPAELLGHLQVALEEFEYMYSHGSGQDSPRTPRISNDGSYHLLHLSVAYGCPKSPAEIRWLVAFAKCVSWISKAFPQDASISKRVWYDPEPATNTVRLKSSVMNAEDYVAMVETASPGEIAKHLLLDSQICDNKRDKLDGMLPSLLALYLPPFQSEKGRAIAKRLMPTNGTSSVSTSRLLYDSIVSKITYCIQYPRVGEPTEDVFQKINPKNAAKEPVESFHTTGKTSSESALASTAEQTLQASIRIAEALRDDRCDDKDIQTATTALAALHDLIKLQALHNTKIKVESKDWDTIDKEYQYSLSHTSSVQPP</sequence>
<keyword evidence="3" id="KW-1185">Reference proteome</keyword>
<evidence type="ECO:0000313" key="3">
    <source>
        <dbReference type="Proteomes" id="UP000039046"/>
    </source>
</evidence>
<proteinExistence type="predicted"/>
<evidence type="ECO:0000313" key="2">
    <source>
        <dbReference type="EMBL" id="CEJ93528.1"/>
    </source>
</evidence>
<dbReference type="OrthoDB" id="191139at2759"/>
<evidence type="ECO:0000259" key="1">
    <source>
        <dbReference type="PROSITE" id="PS50181"/>
    </source>
</evidence>
<protein>
    <recommendedName>
        <fullName evidence="1">F-box domain-containing protein</fullName>
    </recommendedName>
</protein>
<reference evidence="2 3" key="1">
    <citation type="journal article" date="2015" name="Genome Announc.">
        <title>Draft Genome Sequence and Gene Annotation of the Entomopathogenic Fungus Verticillium hemipterigenum.</title>
        <authorList>
            <person name="Horn F."/>
            <person name="Habel A."/>
            <person name="Scharf D.H."/>
            <person name="Dworschak J."/>
            <person name="Brakhage A.A."/>
            <person name="Guthke R."/>
            <person name="Hertweck C."/>
            <person name="Linde J."/>
        </authorList>
    </citation>
    <scope>NUCLEOTIDE SEQUENCE [LARGE SCALE GENOMIC DNA]</scope>
</reference>
<dbReference type="HOGENOM" id="CLU_413991_0_0_1"/>
<organism evidence="2 3">
    <name type="scientific">[Torrubiella] hemipterigena</name>
    <dbReference type="NCBI Taxonomy" id="1531966"/>
    <lineage>
        <taxon>Eukaryota</taxon>
        <taxon>Fungi</taxon>
        <taxon>Dikarya</taxon>
        <taxon>Ascomycota</taxon>
        <taxon>Pezizomycotina</taxon>
        <taxon>Sordariomycetes</taxon>
        <taxon>Hypocreomycetidae</taxon>
        <taxon>Hypocreales</taxon>
        <taxon>Clavicipitaceae</taxon>
        <taxon>Clavicipitaceae incertae sedis</taxon>
        <taxon>'Torrubiella' clade</taxon>
    </lineage>
</organism>
<dbReference type="PROSITE" id="PS50181">
    <property type="entry name" value="FBOX"/>
    <property type="match status" value="1"/>
</dbReference>
<name>A0A0A1TPQ3_9HYPO</name>
<dbReference type="InterPro" id="IPR001810">
    <property type="entry name" value="F-box_dom"/>
</dbReference>
<accession>A0A0A1TPQ3</accession>
<dbReference type="AlphaFoldDB" id="A0A0A1TPQ3"/>
<dbReference type="Proteomes" id="UP000039046">
    <property type="component" value="Unassembled WGS sequence"/>
</dbReference>
<feature type="domain" description="F-box" evidence="1">
    <location>
        <begin position="14"/>
        <end position="63"/>
    </location>
</feature>
<gene>
    <name evidence="2" type="ORF">VHEMI09109</name>
</gene>
<dbReference type="EMBL" id="CDHN01000005">
    <property type="protein sequence ID" value="CEJ93528.1"/>
    <property type="molecule type" value="Genomic_DNA"/>
</dbReference>